<name>J7S2U0_HUIN7</name>
<dbReference type="InterPro" id="IPR013083">
    <property type="entry name" value="Znf_RING/FYVE/PHD"/>
</dbReference>
<evidence type="ECO:0000256" key="8">
    <source>
        <dbReference type="ARBA" id="ARBA00022679"/>
    </source>
</evidence>
<keyword evidence="15 20" id="KW-1133">Transmembrane helix</keyword>
<evidence type="ECO:0000256" key="1">
    <source>
        <dbReference type="ARBA" id="ARBA00000900"/>
    </source>
</evidence>
<dbReference type="Pfam" id="PF04757">
    <property type="entry name" value="Pex2_Pex12"/>
    <property type="match status" value="1"/>
</dbReference>
<dbReference type="RefSeq" id="XP_022466482.1">
    <property type="nucleotide sequence ID" value="XM_022610158.1"/>
</dbReference>
<dbReference type="GO" id="GO:0043161">
    <property type="term" value="P:proteasome-mediated ubiquitin-dependent protein catabolic process"/>
    <property type="evidence" value="ECO:0007669"/>
    <property type="project" value="EnsemblFungi"/>
</dbReference>
<evidence type="ECO:0000256" key="19">
    <source>
        <dbReference type="PROSITE-ProRule" id="PRU00175"/>
    </source>
</evidence>
<dbReference type="Pfam" id="PF13639">
    <property type="entry name" value="zf-RING_2"/>
    <property type="match status" value="1"/>
</dbReference>
<keyword evidence="6" id="KW-0813">Transport</keyword>
<proteinExistence type="inferred from homology"/>
<dbReference type="SUPFAM" id="SSF57850">
    <property type="entry name" value="RING/U-box"/>
    <property type="match status" value="1"/>
</dbReference>
<evidence type="ECO:0000256" key="5">
    <source>
        <dbReference type="ARBA" id="ARBA00012483"/>
    </source>
</evidence>
<dbReference type="Proteomes" id="UP000006310">
    <property type="component" value="Chromosome 10"/>
</dbReference>
<dbReference type="PANTHER" id="PTHR23350">
    <property type="entry name" value="PEROXISOME ASSEMBLY PROTEIN 10"/>
    <property type="match status" value="1"/>
</dbReference>
<sequence length="309" mass="35118">MECSMTGTHALPFADAASIVQSRQKDEQIEDILIKKFTNVLQALKGQLFTNMHPTGIARATKFIYLLITTLRGVSTLGEEYVDILYVNRSGRGLPKRYSRLLFILSTFLGPYALAKLTKRLRKGDDEGNMNLTSVFDGMIDFLLQFHLMTFYVKGSYYNVFKRIFGLRYAIGHKVDSAEGKMREQNAHTYKILGYVVLIQSVSKGIPIIKELLKTRHKSEPQINENGVLTEKPQTTISKISLRDPEVMPFISGPSRDCTLCLLPMTNPSCAPCGHTYCWDCLFKWCNERPECPLCRQTCAPQQILMLRQ</sequence>
<keyword evidence="7" id="KW-0962">Peroxisome biogenesis</keyword>
<dbReference type="InterPro" id="IPR001841">
    <property type="entry name" value="Znf_RING"/>
</dbReference>
<evidence type="ECO:0000256" key="9">
    <source>
        <dbReference type="ARBA" id="ARBA00022692"/>
    </source>
</evidence>
<feature type="transmembrane region" description="Helical" evidence="20">
    <location>
        <begin position="135"/>
        <end position="153"/>
    </location>
</feature>
<evidence type="ECO:0000313" key="23">
    <source>
        <dbReference type="Proteomes" id="UP000006310"/>
    </source>
</evidence>
<dbReference type="PROSITE" id="PS00518">
    <property type="entry name" value="ZF_RING_1"/>
    <property type="match status" value="1"/>
</dbReference>
<keyword evidence="8" id="KW-0808">Transferase</keyword>
<reference evidence="23" key="2">
    <citation type="submission" date="2012-08" db="EMBL/GenBank/DDBJ databases">
        <title>Genome sequence of Kazachstania naganishii.</title>
        <authorList>
            <person name="Gordon J.L."/>
            <person name="Armisen D."/>
            <person name="Proux-Wera E."/>
            <person name="OhEigeartaigh S.S."/>
            <person name="Byrne K.P."/>
            <person name="Wolfe K.H."/>
        </authorList>
    </citation>
    <scope>NUCLEOTIDE SEQUENCE [LARGE SCALE GENOMIC DNA]</scope>
    <source>
        <strain evidence="23">ATCC MYA-139 / BCRC 22969 / CBS 8797 / CCRC 22969 / KCTC 17520 / NBRC 10181 / NCYC 3082</strain>
    </source>
</reference>
<dbReference type="HOGENOM" id="CLU_041707_1_0_1"/>
<dbReference type="KEGG" id="kng:KNAG_0J01560"/>
<evidence type="ECO:0000256" key="3">
    <source>
        <dbReference type="ARBA" id="ARBA00004906"/>
    </source>
</evidence>
<evidence type="ECO:0000256" key="11">
    <source>
        <dbReference type="ARBA" id="ARBA00022771"/>
    </source>
</evidence>
<dbReference type="GO" id="GO:1990429">
    <property type="term" value="C:peroxisomal importomer complex"/>
    <property type="evidence" value="ECO:0007669"/>
    <property type="project" value="EnsemblFungi"/>
</dbReference>
<keyword evidence="14" id="KW-0653">Protein transport</keyword>
<evidence type="ECO:0000313" key="22">
    <source>
        <dbReference type="EMBL" id="CCK72237.1"/>
    </source>
</evidence>
<evidence type="ECO:0000256" key="4">
    <source>
        <dbReference type="ARBA" id="ARBA00008704"/>
    </source>
</evidence>
<dbReference type="InterPro" id="IPR017907">
    <property type="entry name" value="Znf_RING_CS"/>
</dbReference>
<dbReference type="CDD" id="cd16527">
    <property type="entry name" value="RING-HC_PEX10"/>
    <property type="match status" value="1"/>
</dbReference>
<dbReference type="SMART" id="SM00184">
    <property type="entry name" value="RING"/>
    <property type="match status" value="1"/>
</dbReference>
<dbReference type="GO" id="GO:0005778">
    <property type="term" value="C:peroxisomal membrane"/>
    <property type="evidence" value="ECO:0007669"/>
    <property type="project" value="UniProtKB-SubCell"/>
</dbReference>
<evidence type="ECO:0000256" key="10">
    <source>
        <dbReference type="ARBA" id="ARBA00022723"/>
    </source>
</evidence>
<evidence type="ECO:0000256" key="2">
    <source>
        <dbReference type="ARBA" id="ARBA00004585"/>
    </source>
</evidence>
<accession>J7S2U0</accession>
<dbReference type="InterPro" id="IPR006845">
    <property type="entry name" value="Pex_N"/>
</dbReference>
<dbReference type="PROSITE" id="PS50089">
    <property type="entry name" value="ZF_RING_2"/>
    <property type="match status" value="1"/>
</dbReference>
<gene>
    <name evidence="22" type="primary">KNAG0J01560</name>
    <name evidence="22" type="ordered locus">KNAG_0J01560</name>
</gene>
<evidence type="ECO:0000256" key="13">
    <source>
        <dbReference type="ARBA" id="ARBA00022833"/>
    </source>
</evidence>
<keyword evidence="23" id="KW-1185">Reference proteome</keyword>
<dbReference type="AlphaFoldDB" id="J7S2U0"/>
<keyword evidence="13" id="KW-0862">Zinc</keyword>
<evidence type="ECO:0000256" key="20">
    <source>
        <dbReference type="SAM" id="Phobius"/>
    </source>
</evidence>
<dbReference type="OMA" id="YCDVVQL"/>
<dbReference type="GO" id="GO:0016562">
    <property type="term" value="P:protein import into peroxisome matrix, receptor recycling"/>
    <property type="evidence" value="ECO:0007669"/>
    <property type="project" value="EnsemblFungi"/>
</dbReference>
<dbReference type="GO" id="GO:0008270">
    <property type="term" value="F:zinc ion binding"/>
    <property type="evidence" value="ECO:0007669"/>
    <property type="project" value="UniProtKB-KW"/>
</dbReference>
<evidence type="ECO:0000256" key="7">
    <source>
        <dbReference type="ARBA" id="ARBA00022593"/>
    </source>
</evidence>
<dbReference type="PANTHER" id="PTHR23350:SF0">
    <property type="entry name" value="PEROXISOME BIOGENESIS FACTOR 10"/>
    <property type="match status" value="1"/>
</dbReference>
<keyword evidence="12" id="KW-0833">Ubl conjugation pathway</keyword>
<evidence type="ECO:0000256" key="15">
    <source>
        <dbReference type="ARBA" id="ARBA00022989"/>
    </source>
</evidence>
<dbReference type="GO" id="GO:0044721">
    <property type="term" value="P:protein import into peroxisome matrix, substrate release"/>
    <property type="evidence" value="ECO:0007669"/>
    <property type="project" value="EnsemblFungi"/>
</dbReference>
<evidence type="ECO:0000256" key="12">
    <source>
        <dbReference type="ARBA" id="ARBA00022786"/>
    </source>
</evidence>
<evidence type="ECO:0000256" key="14">
    <source>
        <dbReference type="ARBA" id="ARBA00022927"/>
    </source>
</evidence>
<evidence type="ECO:0000256" key="17">
    <source>
        <dbReference type="ARBA" id="ARBA00023140"/>
    </source>
</evidence>
<keyword evidence="17" id="KW-0576">Peroxisome</keyword>
<keyword evidence="11 19" id="KW-0863">Zinc-finger</keyword>
<reference evidence="22 23" key="1">
    <citation type="journal article" date="2011" name="Proc. Natl. Acad. Sci. U.S.A.">
        <title>Evolutionary erosion of yeast sex chromosomes by mating-type switching accidents.</title>
        <authorList>
            <person name="Gordon J.L."/>
            <person name="Armisen D."/>
            <person name="Proux-Wera E."/>
            <person name="Oheigeartaigh S.S."/>
            <person name="Byrne K.P."/>
            <person name="Wolfe K.H."/>
        </authorList>
    </citation>
    <scope>NUCLEOTIDE SEQUENCE [LARGE SCALE GENOMIC DNA]</scope>
    <source>
        <strain evidence="23">ATCC MYA-139 / BCRC 22969 / CBS 8797 / CCRC 22969 / KCTC 17520 / NBRC 10181 / NCYC 3082</strain>
    </source>
</reference>
<dbReference type="EMBL" id="HE978323">
    <property type="protein sequence ID" value="CCK72237.1"/>
    <property type="molecule type" value="Genomic_DNA"/>
</dbReference>
<comment type="subcellular location">
    <subcellularLocation>
        <location evidence="2">Peroxisome membrane</location>
        <topology evidence="2">Multi-pass membrane protein</topology>
    </subcellularLocation>
</comment>
<keyword evidence="10" id="KW-0479">Metal-binding</keyword>
<feature type="transmembrane region" description="Helical" evidence="20">
    <location>
        <begin position="98"/>
        <end position="115"/>
    </location>
</feature>
<dbReference type="InterPro" id="IPR025654">
    <property type="entry name" value="PEX2/10"/>
</dbReference>
<dbReference type="OrthoDB" id="6270329at2759"/>
<dbReference type="GO" id="GO:0006515">
    <property type="term" value="P:protein quality control for misfolded or incompletely synthesized proteins"/>
    <property type="evidence" value="ECO:0007669"/>
    <property type="project" value="EnsemblFungi"/>
</dbReference>
<dbReference type="STRING" id="1071383.J7S2U0"/>
<evidence type="ECO:0000256" key="6">
    <source>
        <dbReference type="ARBA" id="ARBA00022448"/>
    </source>
</evidence>
<evidence type="ECO:0000256" key="18">
    <source>
        <dbReference type="ARBA" id="ARBA00041230"/>
    </source>
</evidence>
<feature type="domain" description="RING-type" evidence="21">
    <location>
        <begin position="258"/>
        <end position="296"/>
    </location>
</feature>
<comment type="catalytic activity">
    <reaction evidence="1">
        <text>S-ubiquitinyl-[E2 ubiquitin-conjugating enzyme]-L-cysteine + [acceptor protein]-L-lysine = [E2 ubiquitin-conjugating enzyme]-L-cysteine + N(6)-ubiquitinyl-[acceptor protein]-L-lysine.</text>
        <dbReference type="EC" id="2.3.2.27"/>
    </reaction>
</comment>
<keyword evidence="16 20" id="KW-0472">Membrane</keyword>
<dbReference type="eggNOG" id="KOG0317">
    <property type="taxonomic scope" value="Eukaryota"/>
</dbReference>
<evidence type="ECO:0000256" key="16">
    <source>
        <dbReference type="ARBA" id="ARBA00023136"/>
    </source>
</evidence>
<organism evidence="22 23">
    <name type="scientific">Huiozyma naganishii (strain ATCC MYA-139 / BCRC 22969 / CBS 8797 / KCTC 17520 / NBRC 10181 / NCYC 3082 / Yp74L-3)</name>
    <name type="common">Yeast</name>
    <name type="synonym">Kazachstania naganishii</name>
    <dbReference type="NCBI Taxonomy" id="1071383"/>
    <lineage>
        <taxon>Eukaryota</taxon>
        <taxon>Fungi</taxon>
        <taxon>Dikarya</taxon>
        <taxon>Ascomycota</taxon>
        <taxon>Saccharomycotina</taxon>
        <taxon>Saccharomycetes</taxon>
        <taxon>Saccharomycetales</taxon>
        <taxon>Saccharomycetaceae</taxon>
        <taxon>Huiozyma</taxon>
    </lineage>
</organism>
<dbReference type="GO" id="GO:0000209">
    <property type="term" value="P:protein polyubiquitination"/>
    <property type="evidence" value="ECO:0007669"/>
    <property type="project" value="EnsemblFungi"/>
</dbReference>
<dbReference type="GeneID" id="34527992"/>
<dbReference type="EC" id="2.3.2.27" evidence="5"/>
<evidence type="ECO:0000259" key="21">
    <source>
        <dbReference type="PROSITE" id="PS50089"/>
    </source>
</evidence>
<keyword evidence="9 20" id="KW-0812">Transmembrane</keyword>
<dbReference type="GO" id="GO:0061630">
    <property type="term" value="F:ubiquitin protein ligase activity"/>
    <property type="evidence" value="ECO:0007669"/>
    <property type="project" value="UniProtKB-EC"/>
</dbReference>
<comment type="pathway">
    <text evidence="3">Protein modification; protein ubiquitination.</text>
</comment>
<comment type="similarity">
    <text evidence="4">Belongs to the pex2/pex10/pex12 family.</text>
</comment>
<protein>
    <recommendedName>
        <fullName evidence="5">RING-type E3 ubiquitin transferase</fullName>
        <ecNumber evidence="5">2.3.2.27</ecNumber>
    </recommendedName>
    <alternativeName>
        <fullName evidence="18">Peroxin-10</fullName>
    </alternativeName>
</protein>
<dbReference type="GO" id="GO:0008320">
    <property type="term" value="F:protein transmembrane transporter activity"/>
    <property type="evidence" value="ECO:0007669"/>
    <property type="project" value="EnsemblFungi"/>
</dbReference>
<dbReference type="Gene3D" id="3.30.40.10">
    <property type="entry name" value="Zinc/RING finger domain, C3HC4 (zinc finger)"/>
    <property type="match status" value="1"/>
</dbReference>
<dbReference type="GO" id="GO:0000151">
    <property type="term" value="C:ubiquitin ligase complex"/>
    <property type="evidence" value="ECO:0007669"/>
    <property type="project" value="EnsemblFungi"/>
</dbReference>